<evidence type="ECO:0000256" key="2">
    <source>
        <dbReference type="ARBA" id="ARBA00022741"/>
    </source>
</evidence>
<dbReference type="OrthoDB" id="9807934at2"/>
<dbReference type="Proteomes" id="UP000051184">
    <property type="component" value="Unassembled WGS sequence"/>
</dbReference>
<accession>A0A0P1IUY6</accession>
<dbReference type="InterPro" id="IPR043129">
    <property type="entry name" value="ATPase_NBD"/>
</dbReference>
<organism evidence="4 5">
    <name type="scientific">Cognatishimia activa</name>
    <dbReference type="NCBI Taxonomy" id="1715691"/>
    <lineage>
        <taxon>Bacteria</taxon>
        <taxon>Pseudomonadati</taxon>
        <taxon>Pseudomonadota</taxon>
        <taxon>Alphaproteobacteria</taxon>
        <taxon>Rhodobacterales</taxon>
        <taxon>Paracoccaceae</taxon>
        <taxon>Cognatishimia</taxon>
    </lineage>
</organism>
<dbReference type="InterPro" id="IPR013126">
    <property type="entry name" value="Hsp_70_fam"/>
</dbReference>
<protein>
    <submittedName>
        <fullName evidence="4">Heat shock protein 70</fullName>
    </submittedName>
</protein>
<dbReference type="GO" id="GO:0005524">
    <property type="term" value="F:ATP binding"/>
    <property type="evidence" value="ECO:0007669"/>
    <property type="project" value="UniProtKB-KW"/>
</dbReference>
<dbReference type="AlphaFoldDB" id="A0A0P1IUY6"/>
<comment type="similarity">
    <text evidence="1">Belongs to the heat shock protein 70 family.</text>
</comment>
<proteinExistence type="inferred from homology"/>
<evidence type="ECO:0000256" key="3">
    <source>
        <dbReference type="ARBA" id="ARBA00022840"/>
    </source>
</evidence>
<evidence type="ECO:0000313" key="5">
    <source>
        <dbReference type="Proteomes" id="UP000051184"/>
    </source>
</evidence>
<dbReference type="PROSITE" id="PS00329">
    <property type="entry name" value="HSP70_2"/>
    <property type="match status" value="1"/>
</dbReference>
<dbReference type="EMBL" id="CYUE01000022">
    <property type="protein sequence ID" value="CUK27369.1"/>
    <property type="molecule type" value="Genomic_DNA"/>
</dbReference>
<keyword evidence="2" id="KW-0547">Nucleotide-binding</keyword>
<dbReference type="Gene3D" id="3.30.420.40">
    <property type="match status" value="3"/>
</dbReference>
<dbReference type="STRING" id="1715691.TA5113_00622"/>
<name>A0A0P1IUY6_9RHOB</name>
<evidence type="ECO:0000256" key="1">
    <source>
        <dbReference type="ARBA" id="ARBA00007381"/>
    </source>
</evidence>
<dbReference type="Pfam" id="PF00012">
    <property type="entry name" value="HSP70"/>
    <property type="match status" value="1"/>
</dbReference>
<dbReference type="RefSeq" id="WP_058316278.1">
    <property type="nucleotide sequence ID" value="NZ_CYTO01000007.1"/>
</dbReference>
<dbReference type="InterPro" id="IPR018181">
    <property type="entry name" value="Heat_shock_70_CS"/>
</dbReference>
<keyword evidence="4" id="KW-0346">Stress response</keyword>
<dbReference type="SUPFAM" id="SSF53067">
    <property type="entry name" value="Actin-like ATPase domain"/>
    <property type="match status" value="2"/>
</dbReference>
<keyword evidence="3" id="KW-0067">ATP-binding</keyword>
<dbReference type="PANTHER" id="PTHR19375">
    <property type="entry name" value="HEAT SHOCK PROTEIN 70KDA"/>
    <property type="match status" value="1"/>
</dbReference>
<gene>
    <name evidence="4" type="primary">dnaK_2</name>
    <name evidence="4" type="ORF">TA5114_03197</name>
</gene>
<sequence>MPINAHHLGIDFGTSNSAAAYIQNAKVRFVEMAPGSNTLPTSFFFDFESRETLIGHPADRALLNGDEGRYMRALKRVLGTSLMHEKRQLLNQRLTFVDIIGGFLKRLKDQAEKQTGHTFDKAVSGRPVVFHGVGDPREQKAEDDLRLCYEVAGFKDVTFLAEPEAAALASGATPGVGLIVDIGGGTSDFTVFRLSENGQNDVLANHGVRIGGTDFDKLISIAQVMPLLGKGSELKREFGPGTTPVPSHIFQDLATWEKIPFLYTAQTRRMVKDMAQLAVEPQRIDRLETVLVDELGHDLAFAVEAGKVTANSNADGGLIDLMMIEKGLDTRLLPMALTYILGGSASQLKEGAQATLDQAGATADQIDQVIYVGGSSLMEFVSAAMKETFPAAEHIYSEVFTAVVKGLALSSRI</sequence>
<dbReference type="GO" id="GO:0140662">
    <property type="term" value="F:ATP-dependent protein folding chaperone"/>
    <property type="evidence" value="ECO:0007669"/>
    <property type="project" value="InterPro"/>
</dbReference>
<evidence type="ECO:0000313" key="4">
    <source>
        <dbReference type="EMBL" id="CUK27369.1"/>
    </source>
</evidence>
<keyword evidence="5" id="KW-1185">Reference proteome</keyword>
<reference evidence="5" key="1">
    <citation type="submission" date="2015-09" db="EMBL/GenBank/DDBJ databases">
        <authorList>
            <person name="Rodrigo-Torres Lidia"/>
            <person name="Arahal R.David."/>
        </authorList>
    </citation>
    <scope>NUCLEOTIDE SEQUENCE [LARGE SCALE GENOMIC DNA]</scope>
    <source>
        <strain evidence="5">CECT 5114</strain>
    </source>
</reference>